<feature type="coiled-coil region" evidence="1">
    <location>
        <begin position="151"/>
        <end position="299"/>
    </location>
</feature>
<sequence length="331" mass="38601">MLEVMQYDDRFDRIFSTIFANTVFVRNLVAGSRVSKNESFDCVTLEGDQVSRRGPITGGYIDVKKSKLELAKKIRTLNAQRNELLERIEQTSELTNRCTQSVESIRVELGQIELSISTLRNEHRVTTEKQRSISEQLNRQKLLKDPKDAQISQLTHRIREMEAHKDMIQAQVGQELRSQLTPLELQSISIIEEEIAEKKRELEEKTRERTELENEKKRENLTAKIQDISVEEKRAKLASKQAEVKLINDRLSEISIALQDLDSHLSEYEKENDDFAQQLETLQEKKRTFNAQIEEFAKNADHFCSKISSIQSKREENLRKIRELGTIQRMR</sequence>
<evidence type="ECO:0000313" key="3">
    <source>
        <dbReference type="WBParaSite" id="jg24888"/>
    </source>
</evidence>
<dbReference type="InterPro" id="IPR036277">
    <property type="entry name" value="SMC_hinge_sf"/>
</dbReference>
<dbReference type="Proteomes" id="UP000887574">
    <property type="component" value="Unplaced"/>
</dbReference>
<evidence type="ECO:0000256" key="1">
    <source>
        <dbReference type="SAM" id="Coils"/>
    </source>
</evidence>
<proteinExistence type="predicted"/>
<accession>A0A915E1G9</accession>
<dbReference type="Gene3D" id="3.30.70.1620">
    <property type="match status" value="1"/>
</dbReference>
<dbReference type="PANTHER" id="PTHR43977">
    <property type="entry name" value="STRUCTURAL MAINTENANCE OF CHROMOSOMES PROTEIN 3"/>
    <property type="match status" value="1"/>
</dbReference>
<keyword evidence="2" id="KW-1185">Reference proteome</keyword>
<dbReference type="AlphaFoldDB" id="A0A915E1G9"/>
<evidence type="ECO:0000313" key="2">
    <source>
        <dbReference type="Proteomes" id="UP000887574"/>
    </source>
</evidence>
<protein>
    <submittedName>
        <fullName evidence="3">Uncharacterized protein</fullName>
    </submittedName>
</protein>
<keyword evidence="1" id="KW-0175">Coiled coil</keyword>
<dbReference type="GO" id="GO:0005694">
    <property type="term" value="C:chromosome"/>
    <property type="evidence" value="ECO:0007669"/>
    <property type="project" value="InterPro"/>
</dbReference>
<reference evidence="3" key="1">
    <citation type="submission" date="2022-11" db="UniProtKB">
        <authorList>
            <consortium name="WormBaseParasite"/>
        </authorList>
    </citation>
    <scope>IDENTIFICATION</scope>
</reference>
<dbReference type="SUPFAM" id="SSF75553">
    <property type="entry name" value="Smc hinge domain"/>
    <property type="match status" value="1"/>
</dbReference>
<dbReference type="GO" id="GO:0051276">
    <property type="term" value="P:chromosome organization"/>
    <property type="evidence" value="ECO:0007669"/>
    <property type="project" value="InterPro"/>
</dbReference>
<dbReference type="GO" id="GO:0005524">
    <property type="term" value="F:ATP binding"/>
    <property type="evidence" value="ECO:0007669"/>
    <property type="project" value="InterPro"/>
</dbReference>
<organism evidence="2 3">
    <name type="scientific">Ditylenchus dipsaci</name>
    <dbReference type="NCBI Taxonomy" id="166011"/>
    <lineage>
        <taxon>Eukaryota</taxon>
        <taxon>Metazoa</taxon>
        <taxon>Ecdysozoa</taxon>
        <taxon>Nematoda</taxon>
        <taxon>Chromadorea</taxon>
        <taxon>Rhabditida</taxon>
        <taxon>Tylenchina</taxon>
        <taxon>Tylenchomorpha</taxon>
        <taxon>Sphaerularioidea</taxon>
        <taxon>Anguinidae</taxon>
        <taxon>Anguininae</taxon>
        <taxon>Ditylenchus</taxon>
    </lineage>
</organism>
<feature type="coiled-coil region" evidence="1">
    <location>
        <begin position="67"/>
        <end position="94"/>
    </location>
</feature>
<dbReference type="WBParaSite" id="jg24888">
    <property type="protein sequence ID" value="jg24888"/>
    <property type="gene ID" value="jg24888"/>
</dbReference>
<name>A0A915E1G9_9BILA</name>